<name>A0A4S3TN41_9EURY</name>
<feature type="domain" description="DUF8136" evidence="1">
    <location>
        <begin position="26"/>
        <end position="87"/>
    </location>
</feature>
<sequence>MSVQPETIQGAPDTPDEYDEMVEQLDEIIELGLSKLTGDGRIRDNEKAKARCEYMKRVEQAVKAKRQVVKDKRLMEMGRKLEKLEESGEIDL</sequence>
<gene>
    <name evidence="2" type="ORF">D8Y22_06585</name>
</gene>
<reference evidence="2 3" key="1">
    <citation type="submission" date="2018-10" db="EMBL/GenBank/DDBJ databases">
        <title>Natronolimnobius sp. XQ-INN 246 isolated from Inner Mongolia Autonomous Region of China.</title>
        <authorList>
            <person name="Xue Q."/>
        </authorList>
    </citation>
    <scope>NUCLEOTIDE SEQUENCE [LARGE SCALE GENOMIC DNA]</scope>
    <source>
        <strain evidence="2 3">XQ-INN 246</strain>
    </source>
</reference>
<keyword evidence="3" id="KW-1185">Reference proteome</keyword>
<dbReference type="InterPro" id="IPR058449">
    <property type="entry name" value="DUF8136"/>
</dbReference>
<dbReference type="Proteomes" id="UP000318864">
    <property type="component" value="Unassembled WGS sequence"/>
</dbReference>
<evidence type="ECO:0000259" key="1">
    <source>
        <dbReference type="Pfam" id="PF26457"/>
    </source>
</evidence>
<proteinExistence type="predicted"/>
<protein>
    <recommendedName>
        <fullName evidence="1">DUF8136 domain-containing protein</fullName>
    </recommendedName>
</protein>
<dbReference type="Pfam" id="PF26457">
    <property type="entry name" value="DUF8136"/>
    <property type="match status" value="1"/>
</dbReference>
<dbReference type="EMBL" id="RBZW01000018">
    <property type="protein sequence ID" value="THE65596.1"/>
    <property type="molecule type" value="Genomic_DNA"/>
</dbReference>
<organism evidence="2 3">
    <name type="scientific">Salinadaptatus halalkaliphilus</name>
    <dbReference type="NCBI Taxonomy" id="2419781"/>
    <lineage>
        <taxon>Archaea</taxon>
        <taxon>Methanobacteriati</taxon>
        <taxon>Methanobacteriota</taxon>
        <taxon>Stenosarchaea group</taxon>
        <taxon>Halobacteria</taxon>
        <taxon>Halobacteriales</taxon>
        <taxon>Natrialbaceae</taxon>
        <taxon>Salinadaptatus</taxon>
    </lineage>
</organism>
<comment type="caution">
    <text evidence="2">The sequence shown here is derived from an EMBL/GenBank/DDBJ whole genome shotgun (WGS) entry which is preliminary data.</text>
</comment>
<evidence type="ECO:0000313" key="2">
    <source>
        <dbReference type="EMBL" id="THE65596.1"/>
    </source>
</evidence>
<dbReference type="AlphaFoldDB" id="A0A4S3TN41"/>
<accession>A0A4S3TN41</accession>
<dbReference type="RefSeq" id="WP_141463913.1">
    <property type="nucleotide sequence ID" value="NZ_RBZW01000018.1"/>
</dbReference>
<evidence type="ECO:0000313" key="3">
    <source>
        <dbReference type="Proteomes" id="UP000318864"/>
    </source>
</evidence>